<keyword evidence="15" id="KW-0464">Manganese</keyword>
<keyword evidence="10" id="KW-0378">Hydrolase</keyword>
<comment type="catalytic activity">
    <reaction evidence="1">
        <text>Endonucleolytic cleavage of RNA, removing 5'-extranucleotides from tRNA precursor.</text>
        <dbReference type="EC" id="3.1.26.5"/>
    </reaction>
</comment>
<evidence type="ECO:0000256" key="17">
    <source>
        <dbReference type="SAM" id="MobiDB-lite"/>
    </source>
</evidence>
<keyword evidence="13" id="KW-0809">Transit peptide</keyword>
<evidence type="ECO:0000256" key="6">
    <source>
        <dbReference type="ARBA" id="ARBA00022694"/>
    </source>
</evidence>
<keyword evidence="6" id="KW-0819">tRNA processing</keyword>
<feature type="domain" description="PROP1-like PPR" evidence="19">
    <location>
        <begin position="99"/>
        <end position="314"/>
    </location>
</feature>
<keyword evidence="8" id="KW-0479">Metal-binding</keyword>
<evidence type="ECO:0000256" key="16">
    <source>
        <dbReference type="PROSITE-ProRule" id="PRU00708"/>
    </source>
</evidence>
<dbReference type="FunFam" id="3.40.50.11980:FF:000002">
    <property type="entry name" value="Proteinaceous RNase P 2"/>
    <property type="match status" value="1"/>
</dbReference>
<evidence type="ECO:0000256" key="4">
    <source>
        <dbReference type="ARBA" id="ARBA00007626"/>
    </source>
</evidence>
<evidence type="ECO:0000256" key="1">
    <source>
        <dbReference type="ARBA" id="ARBA00000928"/>
    </source>
</evidence>
<gene>
    <name evidence="20" type="ORF">QN277_001806</name>
</gene>
<comment type="caution">
    <text evidence="20">The sequence shown here is derived from an EMBL/GenBank/DDBJ whole genome shotgun (WGS) entry which is preliminary data.</text>
</comment>
<dbReference type="Pfam" id="PF16953">
    <property type="entry name" value="PRORP"/>
    <property type="match status" value="1"/>
</dbReference>
<accession>A0AAE1NAE4</accession>
<protein>
    <recommendedName>
        <fullName evidence="5">ribonuclease P</fullName>
        <ecNumber evidence="5">3.1.26.5</ecNumber>
    </recommendedName>
</protein>
<evidence type="ECO:0000259" key="19">
    <source>
        <dbReference type="Pfam" id="PF17177"/>
    </source>
</evidence>
<evidence type="ECO:0000256" key="13">
    <source>
        <dbReference type="ARBA" id="ARBA00022946"/>
    </source>
</evidence>
<feature type="compositionally biased region" description="Basic residues" evidence="17">
    <location>
        <begin position="90"/>
        <end position="100"/>
    </location>
</feature>
<keyword evidence="11" id="KW-0862">Zinc</keyword>
<feature type="repeat" description="PPR" evidence="16">
    <location>
        <begin position="192"/>
        <end position="226"/>
    </location>
</feature>
<keyword evidence="21" id="KW-1185">Reference proteome</keyword>
<comment type="cofactor">
    <cofactor evidence="2">
        <name>Mg(2+)</name>
        <dbReference type="ChEBI" id="CHEBI:18420"/>
    </cofactor>
</comment>
<proteinExistence type="inferred from homology"/>
<dbReference type="GO" id="GO:0004526">
    <property type="term" value="F:ribonuclease P activity"/>
    <property type="evidence" value="ECO:0007669"/>
    <property type="project" value="UniProtKB-EC"/>
</dbReference>
<evidence type="ECO:0000256" key="11">
    <source>
        <dbReference type="ARBA" id="ARBA00022833"/>
    </source>
</evidence>
<keyword evidence="14" id="KW-0496">Mitochondrion</keyword>
<evidence type="ECO:0000313" key="20">
    <source>
        <dbReference type="EMBL" id="KAK4285061.1"/>
    </source>
</evidence>
<dbReference type="Pfam" id="PF17177">
    <property type="entry name" value="PPR_long"/>
    <property type="match status" value="1"/>
</dbReference>
<dbReference type="Gene3D" id="1.25.40.10">
    <property type="entry name" value="Tetratricopeptide repeat domain"/>
    <property type="match status" value="1"/>
</dbReference>
<name>A0AAE1NAE4_9FABA</name>
<evidence type="ECO:0000256" key="10">
    <source>
        <dbReference type="ARBA" id="ARBA00022801"/>
    </source>
</evidence>
<dbReference type="EC" id="3.1.26.5" evidence="5"/>
<evidence type="ECO:0000256" key="12">
    <source>
        <dbReference type="ARBA" id="ARBA00022842"/>
    </source>
</evidence>
<comment type="similarity">
    <text evidence="4">Belongs to the PPR family. P subfamily.</text>
</comment>
<feature type="region of interest" description="Disordered" evidence="17">
    <location>
        <begin position="87"/>
        <end position="107"/>
    </location>
</feature>
<dbReference type="GO" id="GO:0001682">
    <property type="term" value="P:tRNA 5'-leader removal"/>
    <property type="evidence" value="ECO:0007669"/>
    <property type="project" value="TreeGrafter"/>
</dbReference>
<dbReference type="PANTHER" id="PTHR13547">
    <property type="match status" value="1"/>
</dbReference>
<keyword evidence="9" id="KW-0677">Repeat</keyword>
<dbReference type="Gene3D" id="3.40.50.11980">
    <property type="match status" value="1"/>
</dbReference>
<evidence type="ECO:0000256" key="15">
    <source>
        <dbReference type="ARBA" id="ARBA00023211"/>
    </source>
</evidence>
<dbReference type="InterPro" id="IPR011990">
    <property type="entry name" value="TPR-like_helical_dom_sf"/>
</dbReference>
<reference evidence="20" key="1">
    <citation type="submission" date="2023-10" db="EMBL/GenBank/DDBJ databases">
        <title>Chromosome-level genome of the transformable northern wattle, Acacia crassicarpa.</title>
        <authorList>
            <person name="Massaro I."/>
            <person name="Sinha N.R."/>
            <person name="Poethig S."/>
            <person name="Leichty A.R."/>
        </authorList>
    </citation>
    <scope>NUCLEOTIDE SEQUENCE</scope>
    <source>
        <strain evidence="20">Acra3RX</strain>
        <tissue evidence="20">Leaf</tissue>
    </source>
</reference>
<evidence type="ECO:0000256" key="7">
    <source>
        <dbReference type="ARBA" id="ARBA00022722"/>
    </source>
</evidence>
<dbReference type="PANTHER" id="PTHR13547:SF1">
    <property type="entry name" value="MITOCHONDRIAL RIBONUCLEASE P CATALYTIC SUBUNIT"/>
    <property type="match status" value="1"/>
</dbReference>
<dbReference type="InterPro" id="IPR033443">
    <property type="entry name" value="PROP1-like_PPR_dom"/>
</dbReference>
<evidence type="ECO:0000313" key="21">
    <source>
        <dbReference type="Proteomes" id="UP001293593"/>
    </source>
</evidence>
<evidence type="ECO:0000256" key="5">
    <source>
        <dbReference type="ARBA" id="ARBA00012179"/>
    </source>
</evidence>
<comment type="subcellular location">
    <subcellularLocation>
        <location evidence="3">Mitochondrion</location>
    </subcellularLocation>
</comment>
<sequence>MLRSCLVVKLTPHFSFFTQCPRPLTCWKFRYGSSCLCNYSSFINMKSIMNKKCSYGFLVDQTSHLSTLSQTATSLTECSEGISSKLSKEARRKAKRKAKRKAEQESPEGILKRKLNECSKGGDMVEALKLYDEARSNGVALDVHHYNVLLYLCSSHASAKIDNNGDENTLNSGLKRGFEIFEQILVDEVSPNEATFTSAARLAAARNDPEMAFELLKRMKSCGIAPKLRSYEPALFGFCKRGDTDKAYEVDADMIASGVMAEEPELSALLKLSVDAKKEDKVYEMLHRLRATVRQVSESTLQIIESWFNSEDAAKVGEKYWDVSMVRKGIVQGGGGWHGQGWLGSGQWKVAKTHVNDTGMCLSCSEKLVSIDIDPKETENFATSLIRLACQREAKANFNHFQKWLQQHGPFDAVVDGANVSLTNTQHFSFLQLNSVVQQLQQLSPSKRLPLVILNISRVNGGPAQKQNNKRLLEYWKKNGALYATPHGSNDDWYWLYAAVSCKSLLVTNDEMRDHLFQLLGSSFFPRWKEKHQVRLSTSNCLIMPPPYSTVIQESANGSWHVPTVSDDDDYETPRQWLCATRSPNMASLRQLFTSTSTSMAA</sequence>
<dbReference type="PROSITE" id="PS51375">
    <property type="entry name" value="PPR"/>
    <property type="match status" value="1"/>
</dbReference>
<dbReference type="GO" id="GO:0005739">
    <property type="term" value="C:mitochondrion"/>
    <property type="evidence" value="ECO:0007669"/>
    <property type="project" value="UniProtKB-SubCell"/>
</dbReference>
<evidence type="ECO:0000256" key="2">
    <source>
        <dbReference type="ARBA" id="ARBA00001946"/>
    </source>
</evidence>
<keyword evidence="7" id="KW-0540">Nuclease</keyword>
<evidence type="ECO:0000256" key="8">
    <source>
        <dbReference type="ARBA" id="ARBA00022723"/>
    </source>
</evidence>
<dbReference type="AlphaFoldDB" id="A0AAE1NAE4"/>
<evidence type="ECO:0000256" key="14">
    <source>
        <dbReference type="ARBA" id="ARBA00023128"/>
    </source>
</evidence>
<evidence type="ECO:0000256" key="9">
    <source>
        <dbReference type="ARBA" id="ARBA00022737"/>
    </source>
</evidence>
<dbReference type="EMBL" id="JAWXYG010000001">
    <property type="protein sequence ID" value="KAK4285061.1"/>
    <property type="molecule type" value="Genomic_DNA"/>
</dbReference>
<keyword evidence="12" id="KW-0460">Magnesium</keyword>
<dbReference type="FunFam" id="1.25.40.10:FF:000339">
    <property type="entry name" value="Proteinaceous RNase P 1, chloroplastic/mitochondrial"/>
    <property type="match status" value="1"/>
</dbReference>
<dbReference type="Proteomes" id="UP001293593">
    <property type="component" value="Unassembled WGS sequence"/>
</dbReference>
<organism evidence="20 21">
    <name type="scientific">Acacia crassicarpa</name>
    <name type="common">northern wattle</name>
    <dbReference type="NCBI Taxonomy" id="499986"/>
    <lineage>
        <taxon>Eukaryota</taxon>
        <taxon>Viridiplantae</taxon>
        <taxon>Streptophyta</taxon>
        <taxon>Embryophyta</taxon>
        <taxon>Tracheophyta</taxon>
        <taxon>Spermatophyta</taxon>
        <taxon>Magnoliopsida</taxon>
        <taxon>eudicotyledons</taxon>
        <taxon>Gunneridae</taxon>
        <taxon>Pentapetalae</taxon>
        <taxon>rosids</taxon>
        <taxon>fabids</taxon>
        <taxon>Fabales</taxon>
        <taxon>Fabaceae</taxon>
        <taxon>Caesalpinioideae</taxon>
        <taxon>mimosoid clade</taxon>
        <taxon>Acacieae</taxon>
        <taxon>Acacia</taxon>
    </lineage>
</organism>
<dbReference type="InterPro" id="IPR031595">
    <property type="entry name" value="PRORP_C"/>
</dbReference>
<evidence type="ECO:0000256" key="3">
    <source>
        <dbReference type="ARBA" id="ARBA00004173"/>
    </source>
</evidence>
<dbReference type="GO" id="GO:0046872">
    <property type="term" value="F:metal ion binding"/>
    <property type="evidence" value="ECO:0007669"/>
    <property type="project" value="UniProtKB-KW"/>
</dbReference>
<evidence type="ECO:0000259" key="18">
    <source>
        <dbReference type="Pfam" id="PF16953"/>
    </source>
</evidence>
<feature type="domain" description="PRORP" evidence="18">
    <location>
        <begin position="355"/>
        <end position="579"/>
    </location>
</feature>
<dbReference type="InterPro" id="IPR002885">
    <property type="entry name" value="PPR_rpt"/>
</dbReference>